<dbReference type="InterPro" id="IPR027417">
    <property type="entry name" value="P-loop_NTPase"/>
</dbReference>
<dbReference type="Pfam" id="PF00005">
    <property type="entry name" value="ABC_tran"/>
    <property type="match status" value="1"/>
</dbReference>
<dbReference type="EMBL" id="JACNLL010000073">
    <property type="protein sequence ID" value="MBC8199994.1"/>
    <property type="molecule type" value="Genomic_DNA"/>
</dbReference>
<keyword evidence="2" id="KW-0547">Nucleotide-binding</keyword>
<evidence type="ECO:0000259" key="4">
    <source>
        <dbReference type="PROSITE" id="PS50893"/>
    </source>
</evidence>
<evidence type="ECO:0000256" key="1">
    <source>
        <dbReference type="ARBA" id="ARBA00022448"/>
    </source>
</evidence>
<dbReference type="PANTHER" id="PTHR45772">
    <property type="entry name" value="CONSERVED COMPONENT OF ABC TRANSPORTER FOR NATURAL AMINO ACIDS-RELATED"/>
    <property type="match status" value="1"/>
</dbReference>
<name>A0A8J6T8Q2_9BACT</name>
<accession>A0A8J6T8Q2</accession>
<reference evidence="5 6" key="1">
    <citation type="submission" date="2020-08" db="EMBL/GenBank/DDBJ databases">
        <title>Bridging the membrane lipid divide: bacteria of the FCB group superphylum have the potential to synthesize archaeal ether lipids.</title>
        <authorList>
            <person name="Villanueva L."/>
            <person name="Von Meijenfeldt F.A.B."/>
            <person name="Westbye A.B."/>
            <person name="Yadav S."/>
            <person name="Hopmans E.C."/>
            <person name="Dutilh B.E."/>
            <person name="Sinninghe Damste J.S."/>
        </authorList>
    </citation>
    <scope>NUCLEOTIDE SEQUENCE [LARGE SCALE GENOMIC DNA]</scope>
    <source>
        <strain evidence="5">NIOZ-UU82</strain>
    </source>
</reference>
<protein>
    <submittedName>
        <fullName evidence="5">ABC transporter ATP-binding protein</fullName>
    </submittedName>
</protein>
<dbReference type="InterPro" id="IPR003593">
    <property type="entry name" value="AAA+_ATPase"/>
</dbReference>
<dbReference type="AlphaFoldDB" id="A0A8J6T8Q2"/>
<dbReference type="PROSITE" id="PS50893">
    <property type="entry name" value="ABC_TRANSPORTER_2"/>
    <property type="match status" value="1"/>
</dbReference>
<dbReference type="InterPro" id="IPR051120">
    <property type="entry name" value="ABC_AA/LPS_Transport"/>
</dbReference>
<dbReference type="Gene3D" id="3.40.50.300">
    <property type="entry name" value="P-loop containing nucleotide triphosphate hydrolases"/>
    <property type="match status" value="1"/>
</dbReference>
<dbReference type="InterPro" id="IPR003439">
    <property type="entry name" value="ABC_transporter-like_ATP-bd"/>
</dbReference>
<organism evidence="5 6">
    <name type="scientific">Candidatus Desulfaltia bathyphila</name>
    <dbReference type="NCBI Taxonomy" id="2841697"/>
    <lineage>
        <taxon>Bacteria</taxon>
        <taxon>Pseudomonadati</taxon>
        <taxon>Thermodesulfobacteriota</taxon>
        <taxon>Desulfobacteria</taxon>
        <taxon>Desulfobacterales</taxon>
        <taxon>Desulfobacterales incertae sedis</taxon>
        <taxon>Candidatus Desulfaltia</taxon>
    </lineage>
</organism>
<sequence length="248" mass="27406">MALLKLENITKTFGGLMALNDVSLEIEHGELIAIVGPNGAGKTTLFNIISGVYRPDKGKIIFEERDITRMPAYKRAPLGFGRTFQIPRPFNSATVRENVAVGAMFGSLAGKVSVDDSLEIADRYIELVGLEAHKDKEAGSLTPVEKKMMEMARALAMKPKLLLMDEAMAGMHPKDIDEMVRFLKKIKEKENIAVVSMVEHVMRAVVGLAERVMVMHQGSKLVDAKTEEALTEPRVIEVYLGRPPDESK</sequence>
<evidence type="ECO:0000256" key="2">
    <source>
        <dbReference type="ARBA" id="ARBA00022741"/>
    </source>
</evidence>
<keyword evidence="3 5" id="KW-0067">ATP-binding</keyword>
<proteinExistence type="predicted"/>
<gene>
    <name evidence="5" type="ORF">H8E80_08130</name>
</gene>
<evidence type="ECO:0000256" key="3">
    <source>
        <dbReference type="ARBA" id="ARBA00022840"/>
    </source>
</evidence>
<evidence type="ECO:0000313" key="5">
    <source>
        <dbReference type="EMBL" id="MBC8199994.1"/>
    </source>
</evidence>
<dbReference type="Proteomes" id="UP000603545">
    <property type="component" value="Unassembled WGS sequence"/>
</dbReference>
<dbReference type="GO" id="GO:0016887">
    <property type="term" value="F:ATP hydrolysis activity"/>
    <property type="evidence" value="ECO:0007669"/>
    <property type="project" value="InterPro"/>
</dbReference>
<comment type="caution">
    <text evidence="5">The sequence shown here is derived from an EMBL/GenBank/DDBJ whole genome shotgun (WGS) entry which is preliminary data.</text>
</comment>
<dbReference type="GO" id="GO:0005886">
    <property type="term" value="C:plasma membrane"/>
    <property type="evidence" value="ECO:0007669"/>
    <property type="project" value="TreeGrafter"/>
</dbReference>
<feature type="domain" description="ABC transporter" evidence="4">
    <location>
        <begin position="4"/>
        <end position="242"/>
    </location>
</feature>
<evidence type="ECO:0000313" key="6">
    <source>
        <dbReference type="Proteomes" id="UP000603545"/>
    </source>
</evidence>
<dbReference type="PANTHER" id="PTHR45772:SF8">
    <property type="entry name" value="HIGH-AFFINITY BRANCHED-CHAIN AMINO ACID TRANSPORT ATP-BINDING PROTEIN"/>
    <property type="match status" value="1"/>
</dbReference>
<keyword evidence="1" id="KW-0813">Transport</keyword>
<dbReference type="GO" id="GO:0005524">
    <property type="term" value="F:ATP binding"/>
    <property type="evidence" value="ECO:0007669"/>
    <property type="project" value="UniProtKB-KW"/>
</dbReference>
<dbReference type="SMART" id="SM00382">
    <property type="entry name" value="AAA"/>
    <property type="match status" value="1"/>
</dbReference>
<dbReference type="CDD" id="cd03219">
    <property type="entry name" value="ABC_Mj1267_LivG_branched"/>
    <property type="match status" value="1"/>
</dbReference>
<dbReference type="SUPFAM" id="SSF52540">
    <property type="entry name" value="P-loop containing nucleoside triphosphate hydrolases"/>
    <property type="match status" value="1"/>
</dbReference>